<dbReference type="EMBL" id="JBEUSY010000311">
    <property type="protein sequence ID" value="KAL1238509.1"/>
    <property type="molecule type" value="Genomic_DNA"/>
</dbReference>
<evidence type="ECO:0000256" key="1">
    <source>
        <dbReference type="SAM" id="MobiDB-lite"/>
    </source>
</evidence>
<accession>A0ABR3KHK4</accession>
<proteinExistence type="predicted"/>
<dbReference type="Proteomes" id="UP001558632">
    <property type="component" value="Unassembled WGS sequence"/>
</dbReference>
<evidence type="ECO:0000313" key="2">
    <source>
        <dbReference type="EMBL" id="KAL1238509.1"/>
    </source>
</evidence>
<feature type="region of interest" description="Disordered" evidence="1">
    <location>
        <begin position="75"/>
        <end position="101"/>
    </location>
</feature>
<keyword evidence="2" id="KW-0067">ATP-binding</keyword>
<keyword evidence="3" id="KW-1185">Reference proteome</keyword>
<gene>
    <name evidence="2" type="ORF">TSPI_01412</name>
</gene>
<evidence type="ECO:0000313" key="3">
    <source>
        <dbReference type="Proteomes" id="UP001558632"/>
    </source>
</evidence>
<keyword evidence="2" id="KW-0547">Nucleotide-binding</keyword>
<protein>
    <submittedName>
        <fullName evidence="2">Glycine betaine transport ATP-binding protein OpuAA</fullName>
    </submittedName>
</protein>
<organism evidence="2 3">
    <name type="scientific">Trichinella spiralis</name>
    <name type="common">Trichina worm</name>
    <dbReference type="NCBI Taxonomy" id="6334"/>
    <lineage>
        <taxon>Eukaryota</taxon>
        <taxon>Metazoa</taxon>
        <taxon>Ecdysozoa</taxon>
        <taxon>Nematoda</taxon>
        <taxon>Enoplea</taxon>
        <taxon>Dorylaimia</taxon>
        <taxon>Trichinellida</taxon>
        <taxon>Trichinellidae</taxon>
        <taxon>Trichinella</taxon>
    </lineage>
</organism>
<feature type="compositionally biased region" description="Polar residues" evidence="1">
    <location>
        <begin position="87"/>
        <end position="97"/>
    </location>
</feature>
<feature type="region of interest" description="Disordered" evidence="1">
    <location>
        <begin position="33"/>
        <end position="54"/>
    </location>
</feature>
<reference evidence="2 3" key="1">
    <citation type="submission" date="2024-07" db="EMBL/GenBank/DDBJ databases">
        <title>Enhanced genomic and transcriptomic resources for Trichinella pseudospiralis and T. spiralis underpin the discovery of pronounced molecular differences between stages and species.</title>
        <authorList>
            <person name="Pasi K.K."/>
            <person name="La Rosa G."/>
            <person name="Gomez-Morales M.A."/>
            <person name="Tosini F."/>
            <person name="Sumanam S."/>
            <person name="Young N.D."/>
            <person name="Chang B.C."/>
            <person name="Robin G.B."/>
        </authorList>
    </citation>
    <scope>NUCLEOTIDE SEQUENCE [LARGE SCALE GENOMIC DNA]</scope>
    <source>
        <strain evidence="2">ISS534</strain>
    </source>
</reference>
<sequence length="129" mass="14488">MHSHCFCIRFSCQQSKRELQSLTGMWTVTLGSPSTDIRRKEPPRVGAKPALGTNQNQQGKVVLFHDILQSRPGSVYQKQKRRKYEGSISTAAATQRSQRPERNVTKLETGLFSSCFYITLADCLPALSL</sequence>
<dbReference type="GO" id="GO:0005524">
    <property type="term" value="F:ATP binding"/>
    <property type="evidence" value="ECO:0007669"/>
    <property type="project" value="UniProtKB-KW"/>
</dbReference>
<comment type="caution">
    <text evidence="2">The sequence shown here is derived from an EMBL/GenBank/DDBJ whole genome shotgun (WGS) entry which is preliminary data.</text>
</comment>
<name>A0ABR3KHK4_TRISP</name>